<evidence type="ECO:0000313" key="2">
    <source>
        <dbReference type="EMBL" id="MBW4434227.1"/>
    </source>
</evidence>
<dbReference type="PRINTS" id="PR01217">
    <property type="entry name" value="PRICHEXTENSN"/>
</dbReference>
<gene>
    <name evidence="2" type="ORF">KME28_21555</name>
</gene>
<feature type="region of interest" description="Disordered" evidence="1">
    <location>
        <begin position="32"/>
        <end position="61"/>
    </location>
</feature>
<reference evidence="2" key="1">
    <citation type="submission" date="2021-05" db="EMBL/GenBank/DDBJ databases">
        <authorList>
            <person name="Pietrasiak N."/>
            <person name="Ward R."/>
            <person name="Stajich J.E."/>
            <person name="Kurbessoian T."/>
        </authorList>
    </citation>
    <scope>NUCLEOTIDE SEQUENCE</scope>
    <source>
        <strain evidence="2">HA4357-MV3</strain>
    </source>
</reference>
<dbReference type="EMBL" id="JAHHHW010000124">
    <property type="protein sequence ID" value="MBW4434227.1"/>
    <property type="molecule type" value="Genomic_DNA"/>
</dbReference>
<feature type="compositionally biased region" description="Low complexity" evidence="1">
    <location>
        <begin position="192"/>
        <end position="205"/>
    </location>
</feature>
<feature type="region of interest" description="Disordered" evidence="1">
    <location>
        <begin position="154"/>
        <end position="206"/>
    </location>
</feature>
<proteinExistence type="predicted"/>
<dbReference type="AlphaFoldDB" id="A0A9E3HBT1"/>
<evidence type="ECO:0000313" key="3">
    <source>
        <dbReference type="Proteomes" id="UP000813215"/>
    </source>
</evidence>
<protein>
    <submittedName>
        <fullName evidence="2">Uncharacterized protein</fullName>
    </submittedName>
</protein>
<evidence type="ECO:0000256" key="1">
    <source>
        <dbReference type="SAM" id="MobiDB-lite"/>
    </source>
</evidence>
<name>A0A9E3HBT1_9NOST</name>
<dbReference type="Proteomes" id="UP000813215">
    <property type="component" value="Unassembled WGS sequence"/>
</dbReference>
<sequence length="230" mass="24926">MPNIPLWQKILFGALGLILLTFSGVKTSELFADSKTPEPKPTTVSPVPPSPVPPSISPSPDQKDFGIHVWTGENRESVADVEVEFSLSIGSSVTSKTGTDGYASIQIPSKLNVQRVILRKKGFKTAIYTINPIINNGKTIEYELKPDLRQSLVSPPLPSPTSYISPSPLPNPSSKSQSSYQKSPPPLPTPFPTFTSPPSQVSSPTEKVLKSSYKNAELALLDGYTIEIFF</sequence>
<comment type="caution">
    <text evidence="2">The sequence shown here is derived from an EMBL/GenBank/DDBJ whole genome shotgun (WGS) entry which is preliminary data.</text>
</comment>
<feature type="compositionally biased region" description="Low complexity" evidence="1">
    <location>
        <begin position="160"/>
        <end position="182"/>
    </location>
</feature>
<accession>A0A9E3HBT1</accession>
<feature type="compositionally biased region" description="Pro residues" evidence="1">
    <location>
        <begin position="46"/>
        <end position="57"/>
    </location>
</feature>
<reference evidence="2" key="2">
    <citation type="journal article" date="2022" name="Microbiol. Resour. Announc.">
        <title>Metagenome Sequencing to Explore Phylogenomics of Terrestrial Cyanobacteria.</title>
        <authorList>
            <person name="Ward R.D."/>
            <person name="Stajich J.E."/>
            <person name="Johansen J.R."/>
            <person name="Huntemann M."/>
            <person name="Clum A."/>
            <person name="Foster B."/>
            <person name="Foster B."/>
            <person name="Roux S."/>
            <person name="Palaniappan K."/>
            <person name="Varghese N."/>
            <person name="Mukherjee S."/>
            <person name="Reddy T.B.K."/>
            <person name="Daum C."/>
            <person name="Copeland A."/>
            <person name="Chen I.A."/>
            <person name="Ivanova N.N."/>
            <person name="Kyrpides N.C."/>
            <person name="Shapiro N."/>
            <person name="Eloe-Fadrosh E.A."/>
            <person name="Pietrasiak N."/>
        </authorList>
    </citation>
    <scope>NUCLEOTIDE SEQUENCE</scope>
    <source>
        <strain evidence="2">HA4357-MV3</strain>
    </source>
</reference>
<organism evidence="2 3">
    <name type="scientific">Pelatocladus maniniholoensis HA4357-MV3</name>
    <dbReference type="NCBI Taxonomy" id="1117104"/>
    <lineage>
        <taxon>Bacteria</taxon>
        <taxon>Bacillati</taxon>
        <taxon>Cyanobacteriota</taxon>
        <taxon>Cyanophyceae</taxon>
        <taxon>Nostocales</taxon>
        <taxon>Nostocaceae</taxon>
        <taxon>Pelatocladus</taxon>
    </lineage>
</organism>